<evidence type="ECO:0000256" key="3">
    <source>
        <dbReference type="ARBA" id="ARBA00011133"/>
    </source>
</evidence>
<comment type="similarity">
    <text evidence="2">Belongs to the eukaryotic ribosomal protein eL37 family.</text>
</comment>
<evidence type="ECO:0000256" key="2">
    <source>
        <dbReference type="ARBA" id="ARBA00009805"/>
    </source>
</evidence>
<evidence type="ECO:0000256" key="13">
    <source>
        <dbReference type="ARBA" id="ARBA00023274"/>
    </source>
</evidence>
<evidence type="ECO:0000256" key="15">
    <source>
        <dbReference type="ARBA" id="ARBA00035225"/>
    </source>
</evidence>
<dbReference type="PANTHER" id="PTHR10768">
    <property type="entry name" value="60S RIBOSOMAL PROTEIN L37"/>
    <property type="match status" value="1"/>
</dbReference>
<keyword evidence="11" id="KW-0689">Ribosomal protein</keyword>
<dbReference type="Pfam" id="PF01907">
    <property type="entry name" value="Ribosomal_L37e"/>
    <property type="match status" value="1"/>
</dbReference>
<dbReference type="InterPro" id="IPR011331">
    <property type="entry name" value="Ribosomal_eL37/eL43"/>
</dbReference>
<evidence type="ECO:0000256" key="6">
    <source>
        <dbReference type="ARBA" id="ARBA00022723"/>
    </source>
</evidence>
<keyword evidence="8" id="KW-0863">Zinc-finger</keyword>
<comment type="subunit">
    <text evidence="3">Component of the large ribosomal subunit.</text>
</comment>
<dbReference type="InterPro" id="IPR011332">
    <property type="entry name" value="Ribosomal_zn-bd"/>
</dbReference>
<comment type="function">
    <text evidence="14">Component of the large ribosomal subunit. The ribosome is a large ribonucleoprotein complex responsible for the synthesis of proteins in the cell.</text>
</comment>
<comment type="subcellular location">
    <subcellularLocation>
        <location evidence="1">Cytoplasm</location>
    </subcellularLocation>
</comment>
<evidence type="ECO:0000256" key="4">
    <source>
        <dbReference type="ARBA" id="ARBA00022490"/>
    </source>
</evidence>
<dbReference type="AlphaFoldDB" id="A0A8C0WCW2"/>
<evidence type="ECO:0000256" key="11">
    <source>
        <dbReference type="ARBA" id="ARBA00022980"/>
    </source>
</evidence>
<evidence type="ECO:0000313" key="17">
    <source>
        <dbReference type="Ensembl" id="ENSCCNP00000007395.1"/>
    </source>
</evidence>
<keyword evidence="7" id="KW-0699">rRNA-binding</keyword>
<organism evidence="17">
    <name type="scientific">Castor canadensis</name>
    <name type="common">American beaver</name>
    <dbReference type="NCBI Taxonomy" id="51338"/>
    <lineage>
        <taxon>Eukaryota</taxon>
        <taxon>Metazoa</taxon>
        <taxon>Chordata</taxon>
        <taxon>Craniata</taxon>
        <taxon>Vertebrata</taxon>
        <taxon>Euteleostomi</taxon>
        <taxon>Mammalia</taxon>
        <taxon>Eutheria</taxon>
        <taxon>Euarchontoglires</taxon>
        <taxon>Glires</taxon>
        <taxon>Rodentia</taxon>
        <taxon>Castorimorpha</taxon>
        <taxon>Castoridae</taxon>
        <taxon>Castor</taxon>
    </lineage>
</organism>
<dbReference type="PANTHER" id="PTHR10768:SF22">
    <property type="entry name" value="LARGE RIBOSOMAL SUBUNIT PROTEIN EL37"/>
    <property type="match status" value="1"/>
</dbReference>
<evidence type="ECO:0000256" key="16">
    <source>
        <dbReference type="ARBA" id="ARBA00035332"/>
    </source>
</evidence>
<keyword evidence="13" id="KW-0687">Ribonucleoprotein</keyword>
<keyword evidence="4" id="KW-0963">Cytoplasm</keyword>
<evidence type="ECO:0000256" key="8">
    <source>
        <dbReference type="ARBA" id="ARBA00022771"/>
    </source>
</evidence>
<dbReference type="GO" id="GO:0003735">
    <property type="term" value="F:structural constituent of ribosome"/>
    <property type="evidence" value="ECO:0007669"/>
    <property type="project" value="InterPro"/>
</dbReference>
<sequence length="74" mass="8238">MTKGMSSFGKHHNKTHTLCGHCGSKAYHLQKSTCGKCGCSAKCKRKYICSAKIQHLNPRGKLLQHPVHLENFSN</sequence>
<evidence type="ECO:0000256" key="9">
    <source>
        <dbReference type="ARBA" id="ARBA00022833"/>
    </source>
</evidence>
<name>A0A8C0WCW2_CASCN</name>
<dbReference type="InterPro" id="IPR001569">
    <property type="entry name" value="Ribosomal_eL37"/>
</dbReference>
<dbReference type="Ensembl" id="ENSCCNT00000009799.1">
    <property type="protein sequence ID" value="ENSCCNP00000007395.1"/>
    <property type="gene ID" value="ENSCCNG00000007889.1"/>
</dbReference>
<dbReference type="GO" id="GO:0019843">
    <property type="term" value="F:rRNA binding"/>
    <property type="evidence" value="ECO:0007669"/>
    <property type="project" value="UniProtKB-KW"/>
</dbReference>
<dbReference type="GO" id="GO:0022625">
    <property type="term" value="C:cytosolic large ribosomal subunit"/>
    <property type="evidence" value="ECO:0007669"/>
    <property type="project" value="UniProtKB-ARBA"/>
</dbReference>
<evidence type="ECO:0000256" key="5">
    <source>
        <dbReference type="ARBA" id="ARBA00022553"/>
    </source>
</evidence>
<evidence type="ECO:0000256" key="12">
    <source>
        <dbReference type="ARBA" id="ARBA00022990"/>
    </source>
</evidence>
<keyword evidence="12" id="KW-0007">Acetylation</keyword>
<proteinExistence type="inferred from homology"/>
<keyword evidence="5" id="KW-0597">Phosphoprotein</keyword>
<keyword evidence="9" id="KW-0862">Zinc</keyword>
<protein>
    <recommendedName>
        <fullName evidence="15">Large ribosomal subunit protein eL37</fullName>
    </recommendedName>
    <alternativeName>
        <fullName evidence="16">60S ribosomal protein L37</fullName>
    </alternativeName>
</protein>
<keyword evidence="6" id="KW-0479">Metal-binding</keyword>
<dbReference type="GO" id="GO:0006412">
    <property type="term" value="P:translation"/>
    <property type="evidence" value="ECO:0007669"/>
    <property type="project" value="InterPro"/>
</dbReference>
<evidence type="ECO:0000256" key="14">
    <source>
        <dbReference type="ARBA" id="ARBA00034092"/>
    </source>
</evidence>
<reference evidence="17" key="1">
    <citation type="submission" date="2023-09" db="UniProtKB">
        <authorList>
            <consortium name="Ensembl"/>
        </authorList>
    </citation>
    <scope>IDENTIFICATION</scope>
</reference>
<evidence type="ECO:0000256" key="10">
    <source>
        <dbReference type="ARBA" id="ARBA00022884"/>
    </source>
</evidence>
<keyword evidence="10" id="KW-0694">RNA-binding</keyword>
<accession>A0A8C0WCW2</accession>
<evidence type="ECO:0000256" key="1">
    <source>
        <dbReference type="ARBA" id="ARBA00004496"/>
    </source>
</evidence>
<dbReference type="Gene3D" id="2.20.25.30">
    <property type="match status" value="1"/>
</dbReference>
<evidence type="ECO:0000256" key="7">
    <source>
        <dbReference type="ARBA" id="ARBA00022730"/>
    </source>
</evidence>
<dbReference type="SUPFAM" id="SSF57829">
    <property type="entry name" value="Zn-binding ribosomal proteins"/>
    <property type="match status" value="1"/>
</dbReference>
<dbReference type="GO" id="GO:0008270">
    <property type="term" value="F:zinc ion binding"/>
    <property type="evidence" value="ECO:0007669"/>
    <property type="project" value="UniProtKB-KW"/>
</dbReference>